<evidence type="ECO:0000313" key="10">
    <source>
        <dbReference type="Proteomes" id="UP000225740"/>
    </source>
</evidence>
<evidence type="ECO:0000256" key="1">
    <source>
        <dbReference type="ARBA" id="ARBA00004162"/>
    </source>
</evidence>
<keyword evidence="3" id="KW-1003">Cell membrane</keyword>
<evidence type="ECO:0000256" key="5">
    <source>
        <dbReference type="ARBA" id="ARBA00022989"/>
    </source>
</evidence>
<organism evidence="9 10">
    <name type="scientific">Rhodopirellula bahusiensis</name>
    <dbReference type="NCBI Taxonomy" id="2014065"/>
    <lineage>
        <taxon>Bacteria</taxon>
        <taxon>Pseudomonadati</taxon>
        <taxon>Planctomycetota</taxon>
        <taxon>Planctomycetia</taxon>
        <taxon>Pirellulales</taxon>
        <taxon>Pirellulaceae</taxon>
        <taxon>Rhodopirellula</taxon>
    </lineage>
</organism>
<dbReference type="GO" id="GO:0015031">
    <property type="term" value="P:protein transport"/>
    <property type="evidence" value="ECO:0007669"/>
    <property type="project" value="UniProtKB-KW"/>
</dbReference>
<evidence type="ECO:0000256" key="2">
    <source>
        <dbReference type="ARBA" id="ARBA00005811"/>
    </source>
</evidence>
<dbReference type="InterPro" id="IPR003400">
    <property type="entry name" value="ExbD"/>
</dbReference>
<keyword evidence="7" id="KW-0813">Transport</keyword>
<evidence type="ECO:0000313" key="9">
    <source>
        <dbReference type="EMBL" id="PHQ33233.1"/>
    </source>
</evidence>
<feature type="transmembrane region" description="Helical" evidence="8">
    <location>
        <begin position="21"/>
        <end position="40"/>
    </location>
</feature>
<evidence type="ECO:0000256" key="6">
    <source>
        <dbReference type="ARBA" id="ARBA00023136"/>
    </source>
</evidence>
<dbReference type="RefSeq" id="WP_099262626.1">
    <property type="nucleotide sequence ID" value="NZ_JBDUYK010000045.1"/>
</dbReference>
<sequence>MRSPTHSIHNGRRVDEINMTPMIDVVFLLIIFFLVSSHLARQENRHAVDLPTASSSIESDPNAAPINLTMDSSHQLWLGATEVGLDEMIARLSQTESIVDTPVRLRVDQAVAYQFVEPVLHRINRIGVRDLSIATLPSSNQPGSSR</sequence>
<protein>
    <submittedName>
        <fullName evidence="9">Biopolymer transporter ExbD</fullName>
    </submittedName>
</protein>
<evidence type="ECO:0000256" key="3">
    <source>
        <dbReference type="ARBA" id="ARBA00022475"/>
    </source>
</evidence>
<dbReference type="Pfam" id="PF02472">
    <property type="entry name" value="ExbD"/>
    <property type="match status" value="1"/>
</dbReference>
<dbReference type="GO" id="GO:0022857">
    <property type="term" value="F:transmembrane transporter activity"/>
    <property type="evidence" value="ECO:0007669"/>
    <property type="project" value="InterPro"/>
</dbReference>
<dbReference type="PANTHER" id="PTHR30558">
    <property type="entry name" value="EXBD MEMBRANE COMPONENT OF PMF-DRIVEN MACROMOLECULE IMPORT SYSTEM"/>
    <property type="match status" value="1"/>
</dbReference>
<dbReference type="Gene3D" id="3.30.420.270">
    <property type="match status" value="1"/>
</dbReference>
<dbReference type="PANTHER" id="PTHR30558:SF3">
    <property type="entry name" value="BIOPOLYMER TRANSPORT PROTEIN EXBD-RELATED"/>
    <property type="match status" value="1"/>
</dbReference>
<keyword evidence="10" id="KW-1185">Reference proteome</keyword>
<dbReference type="OrthoDB" id="287326at2"/>
<keyword evidence="4 7" id="KW-0812">Transmembrane</keyword>
<dbReference type="Proteomes" id="UP000225740">
    <property type="component" value="Unassembled WGS sequence"/>
</dbReference>
<keyword evidence="6 8" id="KW-0472">Membrane</keyword>
<dbReference type="GeneID" id="90610479"/>
<evidence type="ECO:0000256" key="8">
    <source>
        <dbReference type="SAM" id="Phobius"/>
    </source>
</evidence>
<dbReference type="AlphaFoldDB" id="A0A2G1W2I8"/>
<keyword evidence="7" id="KW-0653">Protein transport</keyword>
<proteinExistence type="inferred from homology"/>
<name>A0A2G1W2I8_9BACT</name>
<comment type="subcellular location">
    <subcellularLocation>
        <location evidence="1">Cell membrane</location>
        <topology evidence="1">Single-pass membrane protein</topology>
    </subcellularLocation>
    <subcellularLocation>
        <location evidence="7">Cell membrane</location>
        <topology evidence="7">Single-pass type II membrane protein</topology>
    </subcellularLocation>
</comment>
<evidence type="ECO:0000256" key="7">
    <source>
        <dbReference type="RuleBase" id="RU003879"/>
    </source>
</evidence>
<dbReference type="EMBL" id="NIZW01000018">
    <property type="protein sequence ID" value="PHQ33233.1"/>
    <property type="molecule type" value="Genomic_DNA"/>
</dbReference>
<reference evidence="9 10" key="1">
    <citation type="submission" date="2017-06" db="EMBL/GenBank/DDBJ databases">
        <title>Description of Rhodopirellula bahusiensis sp. nov.</title>
        <authorList>
            <person name="Kizina J."/>
            <person name="Harder J."/>
        </authorList>
    </citation>
    <scope>NUCLEOTIDE SEQUENCE [LARGE SCALE GENOMIC DNA]</scope>
    <source>
        <strain evidence="9 10">SWK21</strain>
    </source>
</reference>
<evidence type="ECO:0000256" key="4">
    <source>
        <dbReference type="ARBA" id="ARBA00022692"/>
    </source>
</evidence>
<dbReference type="GO" id="GO:0005886">
    <property type="term" value="C:plasma membrane"/>
    <property type="evidence" value="ECO:0007669"/>
    <property type="project" value="UniProtKB-SubCell"/>
</dbReference>
<comment type="similarity">
    <text evidence="2 7">Belongs to the ExbD/TolR family.</text>
</comment>
<comment type="caution">
    <text evidence="9">The sequence shown here is derived from an EMBL/GenBank/DDBJ whole genome shotgun (WGS) entry which is preliminary data.</text>
</comment>
<accession>A0A2G1W2I8</accession>
<keyword evidence="5 8" id="KW-1133">Transmembrane helix</keyword>
<gene>
    <name evidence="9" type="ORF">CEE69_21065</name>
</gene>